<evidence type="ECO:0000256" key="1">
    <source>
        <dbReference type="SAM" id="Phobius"/>
    </source>
</evidence>
<dbReference type="EMBL" id="JBDJNQ010000004">
    <property type="protein sequence ID" value="MEN5377707.1"/>
    <property type="molecule type" value="Genomic_DNA"/>
</dbReference>
<feature type="transmembrane region" description="Helical" evidence="1">
    <location>
        <begin position="82"/>
        <end position="102"/>
    </location>
</feature>
<comment type="caution">
    <text evidence="2">The sequence shown here is derived from an EMBL/GenBank/DDBJ whole genome shotgun (WGS) entry which is preliminary data.</text>
</comment>
<keyword evidence="3" id="KW-1185">Reference proteome</keyword>
<dbReference type="Pfam" id="PF08592">
    <property type="entry name" value="Anthrone_oxy"/>
    <property type="match status" value="1"/>
</dbReference>
<protein>
    <submittedName>
        <fullName evidence="2">Anthrone oxygenase family protein</fullName>
    </submittedName>
</protein>
<dbReference type="InterPro" id="IPR013901">
    <property type="entry name" value="Anthrone_oxy"/>
</dbReference>
<feature type="transmembrane region" description="Helical" evidence="1">
    <location>
        <begin position="55"/>
        <end position="75"/>
    </location>
</feature>
<feature type="transmembrane region" description="Helical" evidence="1">
    <location>
        <begin position="12"/>
        <end position="35"/>
    </location>
</feature>
<reference evidence="2 3" key="1">
    <citation type="submission" date="2024-04" db="EMBL/GenBank/DDBJ databases">
        <title>WGS of bacteria from Torrens River.</title>
        <authorList>
            <person name="Wyrsch E.R."/>
            <person name="Drigo B."/>
        </authorList>
    </citation>
    <scope>NUCLEOTIDE SEQUENCE [LARGE SCALE GENOMIC DNA]</scope>
    <source>
        <strain evidence="2 3">TWI391</strain>
    </source>
</reference>
<name>A0ABV0BWH2_9SPHI</name>
<evidence type="ECO:0000313" key="3">
    <source>
        <dbReference type="Proteomes" id="UP001409291"/>
    </source>
</evidence>
<keyword evidence="1" id="KW-0812">Transmembrane</keyword>
<evidence type="ECO:0000313" key="2">
    <source>
        <dbReference type="EMBL" id="MEN5377707.1"/>
    </source>
</evidence>
<dbReference type="RefSeq" id="WP_183912260.1">
    <property type="nucleotide sequence ID" value="NZ_JBDJLH010000002.1"/>
</dbReference>
<keyword evidence="1" id="KW-1133">Transmembrane helix</keyword>
<sequence length="162" mass="18487">MKTQELLAVTTILSGLMSGFFFAYTFSVNLGLAKLNNKEYLTTMQSINKEILNPIFYISFFGTLFSLIISSIIYFDIHSPKFFLIFFSCISYIIGVFGITAIRNVPLNNQIELFDISKASEESVQKMRANFEKPWLFWNNIRTLASFVTFACLVIALACLNH</sequence>
<proteinExistence type="predicted"/>
<accession>A0ABV0BWH2</accession>
<dbReference type="Proteomes" id="UP001409291">
    <property type="component" value="Unassembled WGS sequence"/>
</dbReference>
<gene>
    <name evidence="2" type="ORF">ABE541_10570</name>
</gene>
<feature type="transmembrane region" description="Helical" evidence="1">
    <location>
        <begin position="141"/>
        <end position="160"/>
    </location>
</feature>
<organism evidence="2 3">
    <name type="scientific">Sphingobacterium kitahiroshimense</name>
    <dbReference type="NCBI Taxonomy" id="470446"/>
    <lineage>
        <taxon>Bacteria</taxon>
        <taxon>Pseudomonadati</taxon>
        <taxon>Bacteroidota</taxon>
        <taxon>Sphingobacteriia</taxon>
        <taxon>Sphingobacteriales</taxon>
        <taxon>Sphingobacteriaceae</taxon>
        <taxon>Sphingobacterium</taxon>
    </lineage>
</organism>
<keyword evidence="1" id="KW-0472">Membrane</keyword>